<comment type="caution">
    <text evidence="2">The sequence shown here is derived from an EMBL/GenBank/DDBJ whole genome shotgun (WGS) entry which is preliminary data.</text>
</comment>
<reference evidence="2 3" key="1">
    <citation type="journal article" date="2019" name="Int. J. Syst. Evol. Microbiol.">
        <title>The Global Catalogue of Microorganisms (GCM) 10K type strain sequencing project: providing services to taxonomists for standard genome sequencing and annotation.</title>
        <authorList>
            <consortium name="The Broad Institute Genomics Platform"/>
            <consortium name="The Broad Institute Genome Sequencing Center for Infectious Disease"/>
            <person name="Wu L."/>
            <person name="Ma J."/>
        </authorList>
    </citation>
    <scope>NUCLEOTIDE SEQUENCE [LARGE SCALE GENOMIC DNA]</scope>
    <source>
        <strain evidence="2 3">JCM 16331</strain>
    </source>
</reference>
<dbReference type="Proteomes" id="UP000608850">
    <property type="component" value="Unassembled WGS sequence"/>
</dbReference>
<evidence type="ECO:0000313" key="3">
    <source>
        <dbReference type="Proteomes" id="UP000608850"/>
    </source>
</evidence>
<dbReference type="EMBL" id="BMOQ01000001">
    <property type="protein sequence ID" value="GGN08109.1"/>
    <property type="molecule type" value="Genomic_DNA"/>
</dbReference>
<feature type="region of interest" description="Disordered" evidence="1">
    <location>
        <begin position="1"/>
        <end position="39"/>
    </location>
</feature>
<sequence length="66" mass="7235">MESRHDDHVPTPVDPLLAHMCDFAGPHSETASDETDEPGFVSSLTVERTGALEEKLELTVAKRIFA</sequence>
<organism evidence="2 3">
    <name type="scientific">Halarchaeum nitratireducens</name>
    <dbReference type="NCBI Taxonomy" id="489913"/>
    <lineage>
        <taxon>Archaea</taxon>
        <taxon>Methanobacteriati</taxon>
        <taxon>Methanobacteriota</taxon>
        <taxon>Stenosarchaea group</taxon>
        <taxon>Halobacteria</taxon>
        <taxon>Halobacteriales</taxon>
        <taxon>Halobacteriaceae</taxon>
    </lineage>
</organism>
<protein>
    <submittedName>
        <fullName evidence="2">Uncharacterized protein</fullName>
    </submittedName>
</protein>
<keyword evidence="3" id="KW-1185">Reference proteome</keyword>
<name>A0A830G717_9EURY</name>
<proteinExistence type="predicted"/>
<accession>A0A830G717</accession>
<evidence type="ECO:0000313" key="2">
    <source>
        <dbReference type="EMBL" id="GGN08109.1"/>
    </source>
</evidence>
<gene>
    <name evidence="2" type="ORF">GCM10009021_04280</name>
</gene>
<evidence type="ECO:0000256" key="1">
    <source>
        <dbReference type="SAM" id="MobiDB-lite"/>
    </source>
</evidence>
<dbReference type="AlphaFoldDB" id="A0A830G717"/>